<evidence type="ECO:0000313" key="3">
    <source>
        <dbReference type="Proteomes" id="UP000199259"/>
    </source>
</evidence>
<protein>
    <submittedName>
        <fullName evidence="2">Uroporphyrinogen-III synthase</fullName>
    </submittedName>
</protein>
<dbReference type="Proteomes" id="UP000199259">
    <property type="component" value="Unassembled WGS sequence"/>
</dbReference>
<name>A0A7Z7B1P3_9EURY</name>
<dbReference type="InterPro" id="IPR003754">
    <property type="entry name" value="4pyrrol_synth_uPrphyn_synth"/>
</dbReference>
<dbReference type="InterPro" id="IPR039793">
    <property type="entry name" value="UROS/Hem4"/>
</dbReference>
<evidence type="ECO:0000313" key="2">
    <source>
        <dbReference type="EMBL" id="SDF83669.1"/>
    </source>
</evidence>
<dbReference type="AlphaFoldDB" id="A0A7Z7B1P3"/>
<dbReference type="CDD" id="cd06578">
    <property type="entry name" value="HemD"/>
    <property type="match status" value="1"/>
</dbReference>
<accession>A0A7Z7B1P3</accession>
<dbReference type="Gene3D" id="3.40.50.10090">
    <property type="match status" value="2"/>
</dbReference>
<proteinExistence type="predicted"/>
<comment type="caution">
    <text evidence="2">The sequence shown here is derived from an EMBL/GenBank/DDBJ whole genome shotgun (WGS) entry which is preliminary data.</text>
</comment>
<feature type="domain" description="Tetrapyrrole biosynthesis uroporphyrinogen III synthase" evidence="1">
    <location>
        <begin position="26"/>
        <end position="260"/>
    </location>
</feature>
<dbReference type="EMBL" id="FNCA01000004">
    <property type="protein sequence ID" value="SDF83669.1"/>
    <property type="molecule type" value="Genomic_DNA"/>
</dbReference>
<dbReference type="GO" id="GO:0004852">
    <property type="term" value="F:uroporphyrinogen-III synthase activity"/>
    <property type="evidence" value="ECO:0007669"/>
    <property type="project" value="InterPro"/>
</dbReference>
<dbReference type="InterPro" id="IPR036108">
    <property type="entry name" value="4pyrrol_syn_uPrphyn_synt_sf"/>
</dbReference>
<gene>
    <name evidence="2" type="ORF">SAMN04488589_1474</name>
</gene>
<dbReference type="GO" id="GO:0006780">
    <property type="term" value="P:uroporphyrinogen III biosynthetic process"/>
    <property type="evidence" value="ECO:0007669"/>
    <property type="project" value="InterPro"/>
</dbReference>
<dbReference type="PANTHER" id="PTHR40082:SF1">
    <property type="entry name" value="BLR5956 PROTEIN"/>
    <property type="match status" value="1"/>
</dbReference>
<dbReference type="NCBIfam" id="NF004587">
    <property type="entry name" value="PRK05928.2-5"/>
    <property type="match status" value="1"/>
</dbReference>
<organism evidence="2 3">
    <name type="scientific">Methanolobus vulcani</name>
    <dbReference type="NCBI Taxonomy" id="38026"/>
    <lineage>
        <taxon>Archaea</taxon>
        <taxon>Methanobacteriati</taxon>
        <taxon>Methanobacteriota</taxon>
        <taxon>Stenosarchaea group</taxon>
        <taxon>Methanomicrobia</taxon>
        <taxon>Methanosarcinales</taxon>
        <taxon>Methanosarcinaceae</taxon>
        <taxon>Methanolobus</taxon>
    </lineage>
</organism>
<dbReference type="Pfam" id="PF02602">
    <property type="entry name" value="HEM4"/>
    <property type="match status" value="1"/>
</dbReference>
<evidence type="ECO:0000259" key="1">
    <source>
        <dbReference type="Pfam" id="PF02602"/>
    </source>
</evidence>
<dbReference type="PANTHER" id="PTHR40082">
    <property type="entry name" value="BLR5956 PROTEIN"/>
    <property type="match status" value="1"/>
</dbReference>
<sequence length="268" mass="29428">MLSLTEKSKRPVLAIMRPKRYLKDSVELAKDMGFEPLAVPMIELEGMKDEFFDGFVERVMAGKSDYVIFTSANGIDFTLDKIPADEHEKFIAALNSTKVIAIGPTTCKALDDMGINVLGMPGVYSSEGLVEYLCSDVKGKVIDTARSFYGSTLLIDGLKSCGAEIHETNVYTLTKPDGQEQAEFIRKVLAGEVDVFAFTSSMMVRNFFEHATDQVTKSDVIGIMNKSVVAAIGEPTAQTIESYGVRVSVTPGKFTFEEILKKVMDTLN</sequence>
<keyword evidence="3" id="KW-1185">Reference proteome</keyword>
<reference evidence="2 3" key="1">
    <citation type="submission" date="2016-10" db="EMBL/GenBank/DDBJ databases">
        <authorList>
            <person name="Varghese N."/>
            <person name="Submissions S."/>
        </authorList>
    </citation>
    <scope>NUCLEOTIDE SEQUENCE [LARGE SCALE GENOMIC DNA]</scope>
    <source>
        <strain evidence="2 3">PL 12/M</strain>
    </source>
</reference>
<dbReference type="SUPFAM" id="SSF69618">
    <property type="entry name" value="HemD-like"/>
    <property type="match status" value="1"/>
</dbReference>